<dbReference type="GeneID" id="7448531"/>
<dbReference type="PANTHER" id="PTHR12154:SF4">
    <property type="entry name" value="UDP-N-ACETYLGLUCOSAMINE TRANSFERASE SUBUNIT ALG14 HOMOLOG"/>
    <property type="match status" value="1"/>
</dbReference>
<dbReference type="RefSeq" id="XP_002294726.1">
    <property type="nucleotide sequence ID" value="XM_002294690.1"/>
</dbReference>
<evidence type="ECO:0000256" key="5">
    <source>
        <dbReference type="ARBA" id="ARBA00022824"/>
    </source>
</evidence>
<dbReference type="AlphaFoldDB" id="B8CES5"/>
<comment type="subcellular location">
    <subcellularLocation>
        <location evidence="1">Endoplasmic reticulum membrane</location>
        <topology evidence="1">Single-pass membrane protein</topology>
    </subcellularLocation>
</comment>
<keyword evidence="4" id="KW-0812">Transmembrane</keyword>
<name>B8CES5_THAPS</name>
<dbReference type="InterPro" id="IPR013969">
    <property type="entry name" value="Oligosacch_biosynth_Alg14"/>
</dbReference>
<dbReference type="GO" id="GO:0043541">
    <property type="term" value="C:UDP-N-acetylglucosamine transferase complex"/>
    <property type="evidence" value="ECO:0000318"/>
    <property type="project" value="GO_Central"/>
</dbReference>
<reference evidence="8 9" key="2">
    <citation type="journal article" date="2008" name="Nature">
        <title>The Phaeodactylum genome reveals the evolutionary history of diatom genomes.</title>
        <authorList>
            <person name="Bowler C."/>
            <person name="Allen A.E."/>
            <person name="Badger J.H."/>
            <person name="Grimwood J."/>
            <person name="Jabbari K."/>
            <person name="Kuo A."/>
            <person name="Maheswari U."/>
            <person name="Martens C."/>
            <person name="Maumus F."/>
            <person name="Otillar R.P."/>
            <person name="Rayko E."/>
            <person name="Salamov A."/>
            <person name="Vandepoele K."/>
            <person name="Beszteri B."/>
            <person name="Gruber A."/>
            <person name="Heijde M."/>
            <person name="Katinka M."/>
            <person name="Mock T."/>
            <person name="Valentin K."/>
            <person name="Verret F."/>
            <person name="Berges J.A."/>
            <person name="Brownlee C."/>
            <person name="Cadoret J.P."/>
            <person name="Chiovitti A."/>
            <person name="Choi C.J."/>
            <person name="Coesel S."/>
            <person name="De Martino A."/>
            <person name="Detter J.C."/>
            <person name="Durkin C."/>
            <person name="Falciatore A."/>
            <person name="Fournet J."/>
            <person name="Haruta M."/>
            <person name="Huysman M.J."/>
            <person name="Jenkins B.D."/>
            <person name="Jiroutova K."/>
            <person name="Jorgensen R.E."/>
            <person name="Joubert Y."/>
            <person name="Kaplan A."/>
            <person name="Kroger N."/>
            <person name="Kroth P.G."/>
            <person name="La Roche J."/>
            <person name="Lindquist E."/>
            <person name="Lommer M."/>
            <person name="Martin-Jezequel V."/>
            <person name="Lopez P.J."/>
            <person name="Lucas S."/>
            <person name="Mangogna M."/>
            <person name="McGinnis K."/>
            <person name="Medlin L.K."/>
            <person name="Montsant A."/>
            <person name="Oudot-Le Secq M.P."/>
            <person name="Napoli C."/>
            <person name="Obornik M."/>
            <person name="Parker M.S."/>
            <person name="Petit J.L."/>
            <person name="Porcel B.M."/>
            <person name="Poulsen N."/>
            <person name="Robison M."/>
            <person name="Rychlewski L."/>
            <person name="Rynearson T.A."/>
            <person name="Schmutz J."/>
            <person name="Shapiro H."/>
            <person name="Siaut M."/>
            <person name="Stanley M."/>
            <person name="Sussman M.R."/>
            <person name="Taylor A.R."/>
            <person name="Vardi A."/>
            <person name="von Dassow P."/>
            <person name="Vyverman W."/>
            <person name="Willis A."/>
            <person name="Wyrwicz L.S."/>
            <person name="Rokhsar D.S."/>
            <person name="Weissenbach J."/>
            <person name="Armbrust E.V."/>
            <person name="Green B.R."/>
            <person name="Van de Peer Y."/>
            <person name="Grigoriev I.V."/>
        </authorList>
    </citation>
    <scope>NUCLEOTIDE SEQUENCE [LARGE SCALE GENOMIC DNA]</scope>
    <source>
        <strain evidence="8 9">CCMP1335</strain>
    </source>
</reference>
<keyword evidence="6" id="KW-1133">Transmembrane helix</keyword>
<evidence type="ECO:0000256" key="2">
    <source>
        <dbReference type="ARBA" id="ARBA00009731"/>
    </source>
</evidence>
<dbReference type="InParanoid" id="B8CES5"/>
<dbReference type="PaxDb" id="35128-Thaps17966"/>
<evidence type="ECO:0000313" key="8">
    <source>
        <dbReference type="EMBL" id="EED88086.1"/>
    </source>
</evidence>
<feature type="non-terminal residue" evidence="8">
    <location>
        <position position="170"/>
    </location>
</feature>
<protein>
    <recommendedName>
        <fullName evidence="3">UDP-N-acetylglucosamine transferase subunit ALG14</fullName>
    </recommendedName>
</protein>
<organism evidence="8 9">
    <name type="scientific">Thalassiosira pseudonana</name>
    <name type="common">Marine diatom</name>
    <name type="synonym">Cyclotella nana</name>
    <dbReference type="NCBI Taxonomy" id="35128"/>
    <lineage>
        <taxon>Eukaryota</taxon>
        <taxon>Sar</taxon>
        <taxon>Stramenopiles</taxon>
        <taxon>Ochrophyta</taxon>
        <taxon>Bacillariophyta</taxon>
        <taxon>Coscinodiscophyceae</taxon>
        <taxon>Thalassiosirophycidae</taxon>
        <taxon>Thalassiosirales</taxon>
        <taxon>Thalassiosiraceae</taxon>
        <taxon>Thalassiosira</taxon>
    </lineage>
</organism>
<dbReference type="Pfam" id="PF08660">
    <property type="entry name" value="Alg14"/>
    <property type="match status" value="1"/>
</dbReference>
<evidence type="ECO:0000256" key="7">
    <source>
        <dbReference type="ARBA" id="ARBA00023136"/>
    </source>
</evidence>
<evidence type="ECO:0000256" key="1">
    <source>
        <dbReference type="ARBA" id="ARBA00004389"/>
    </source>
</evidence>
<keyword evidence="5" id="KW-0256">Endoplasmic reticulum</keyword>
<comment type="similarity">
    <text evidence="2">Belongs to the ALG14 family.</text>
</comment>
<dbReference type="HOGENOM" id="CLU_064541_2_3_1"/>
<dbReference type="STRING" id="35128.B8CES5"/>
<dbReference type="OMA" id="GTCCIIT"/>
<dbReference type="KEGG" id="tps:THAPSDRAFT_17966"/>
<keyword evidence="7" id="KW-0472">Membrane</keyword>
<accession>B8CES5</accession>
<evidence type="ECO:0000256" key="3">
    <source>
        <dbReference type="ARBA" id="ARBA00017467"/>
    </source>
</evidence>
<evidence type="ECO:0000256" key="6">
    <source>
        <dbReference type="ARBA" id="ARBA00022989"/>
    </source>
</evidence>
<sequence>TMAILGSGGHTTEMIHLLQELDPKVYSPVLYGVAHSDSTSVVRLKHDSNATTSDAATTNATNAKVVRLPRPREVHQSYLSSILPTIHAIFRTILILWREDPQLILANGPGLCVPLIYMVFVFRVMGLYVLRGVVFTESLCRVQTLSLSGRLVYPIADQFVVHWPSLKRKY</sequence>
<dbReference type="FunCoup" id="B8CES5">
    <property type="interactions" value="134"/>
</dbReference>
<feature type="non-terminal residue" evidence="8">
    <location>
        <position position="1"/>
    </location>
</feature>
<dbReference type="PANTHER" id="PTHR12154">
    <property type="entry name" value="GLYCOSYL TRANSFERASE-RELATED"/>
    <property type="match status" value="1"/>
</dbReference>
<evidence type="ECO:0000256" key="4">
    <source>
        <dbReference type="ARBA" id="ARBA00022692"/>
    </source>
</evidence>
<dbReference type="Proteomes" id="UP000001449">
    <property type="component" value="Chromosome 20"/>
</dbReference>
<dbReference type="EMBL" id="CM000652">
    <property type="protein sequence ID" value="EED88086.1"/>
    <property type="molecule type" value="Genomic_DNA"/>
</dbReference>
<gene>
    <name evidence="8" type="ORF">THAPSDRAFT_17966</name>
</gene>
<dbReference type="Gene3D" id="3.40.50.2000">
    <property type="entry name" value="Glycogen Phosphorylase B"/>
    <property type="match status" value="1"/>
</dbReference>
<dbReference type="GO" id="GO:0006488">
    <property type="term" value="P:dolichol-linked oligosaccharide biosynthetic process"/>
    <property type="evidence" value="ECO:0000318"/>
    <property type="project" value="GO_Central"/>
</dbReference>
<dbReference type="eggNOG" id="KOG3339">
    <property type="taxonomic scope" value="Eukaryota"/>
</dbReference>
<reference evidence="8 9" key="1">
    <citation type="journal article" date="2004" name="Science">
        <title>The genome of the diatom Thalassiosira pseudonana: ecology, evolution, and metabolism.</title>
        <authorList>
            <person name="Armbrust E.V."/>
            <person name="Berges J.A."/>
            <person name="Bowler C."/>
            <person name="Green B.R."/>
            <person name="Martinez D."/>
            <person name="Putnam N.H."/>
            <person name="Zhou S."/>
            <person name="Allen A.E."/>
            <person name="Apt K.E."/>
            <person name="Bechner M."/>
            <person name="Brzezinski M.A."/>
            <person name="Chaal B.K."/>
            <person name="Chiovitti A."/>
            <person name="Davis A.K."/>
            <person name="Demarest M.S."/>
            <person name="Detter J.C."/>
            <person name="Glavina T."/>
            <person name="Goodstein D."/>
            <person name="Hadi M.Z."/>
            <person name="Hellsten U."/>
            <person name="Hildebrand M."/>
            <person name="Jenkins B.D."/>
            <person name="Jurka J."/>
            <person name="Kapitonov V.V."/>
            <person name="Kroger N."/>
            <person name="Lau W.W."/>
            <person name="Lane T.W."/>
            <person name="Larimer F.W."/>
            <person name="Lippmeier J.C."/>
            <person name="Lucas S."/>
            <person name="Medina M."/>
            <person name="Montsant A."/>
            <person name="Obornik M."/>
            <person name="Parker M.S."/>
            <person name="Palenik B."/>
            <person name="Pazour G.J."/>
            <person name="Richardson P.M."/>
            <person name="Rynearson T.A."/>
            <person name="Saito M.A."/>
            <person name="Schwartz D.C."/>
            <person name="Thamatrakoln K."/>
            <person name="Valentin K."/>
            <person name="Vardi A."/>
            <person name="Wilkerson F.P."/>
            <person name="Rokhsar D.S."/>
        </authorList>
    </citation>
    <scope>NUCLEOTIDE SEQUENCE [LARGE SCALE GENOMIC DNA]</scope>
    <source>
        <strain evidence="8 9">CCMP1335</strain>
    </source>
</reference>
<keyword evidence="9" id="KW-1185">Reference proteome</keyword>
<proteinExistence type="inferred from homology"/>
<evidence type="ECO:0000313" key="9">
    <source>
        <dbReference type="Proteomes" id="UP000001449"/>
    </source>
</evidence>